<keyword evidence="3" id="KW-1185">Reference proteome</keyword>
<evidence type="ECO:0000313" key="2">
    <source>
        <dbReference type="EMBL" id="EWM21858.1"/>
    </source>
</evidence>
<comment type="caution">
    <text evidence="2">The sequence shown here is derived from an EMBL/GenBank/DDBJ whole genome shotgun (WGS) entry which is preliminary data.</text>
</comment>
<dbReference type="SUPFAM" id="SSF51197">
    <property type="entry name" value="Clavaminate synthase-like"/>
    <property type="match status" value="1"/>
</dbReference>
<name>W7TE84_9STRA</name>
<evidence type="ECO:0000313" key="3">
    <source>
        <dbReference type="Proteomes" id="UP000019335"/>
    </source>
</evidence>
<sequence length="369" mass="41596">MVANDETDVYSIFSPLALSAGTSLVNMTRSLEALLSSYTPHSGSLSDNDHWSGDDEVEDKIRCFNQCVGRLERCKRKRPHDSPLEGDQEQALPPTRRSSRQASRSSDARKPWHALMKRSRRSTTAISKHDEDKRVVCSGSLKRHRTTGEVEVQVFRRVLSRDTVDLLLKGELFSSAAPISSRRASHCARNPWPGVNNLIKTLLESTHATQVKHPYIAEISSRCDSTGPPQRLDLRLSSSGVRSLLSDEAIQAVEAIVFGLRSALKFTGKVHWDSHIVVVLPGAPEQRYHVDSSRSWFYFTLIFPLSKDPPRAGRTEFWNKERDQPSMPVERGDVLVFDGKRKHRGSANATHRHVRVFLYIAVYSGTDWN</sequence>
<dbReference type="OrthoDB" id="10375080at2759"/>
<dbReference type="AlphaFoldDB" id="W7TE84"/>
<feature type="region of interest" description="Disordered" evidence="1">
    <location>
        <begin position="76"/>
        <end position="131"/>
    </location>
</feature>
<dbReference type="EMBL" id="AZIL01002354">
    <property type="protein sequence ID" value="EWM21858.1"/>
    <property type="molecule type" value="Genomic_DNA"/>
</dbReference>
<dbReference type="Gene3D" id="2.60.120.620">
    <property type="entry name" value="q2cbj1_9rhob like domain"/>
    <property type="match status" value="1"/>
</dbReference>
<reference evidence="2 3" key="1">
    <citation type="journal article" date="2014" name="Mol. Plant">
        <title>Chromosome Scale Genome Assembly and Transcriptome Profiling of Nannochloropsis gaditana in Nitrogen Depletion.</title>
        <authorList>
            <person name="Corteggiani Carpinelli E."/>
            <person name="Telatin A."/>
            <person name="Vitulo N."/>
            <person name="Forcato C."/>
            <person name="D'Angelo M."/>
            <person name="Schiavon R."/>
            <person name="Vezzi A."/>
            <person name="Giacometti G.M."/>
            <person name="Morosinotto T."/>
            <person name="Valle G."/>
        </authorList>
    </citation>
    <scope>NUCLEOTIDE SEQUENCE [LARGE SCALE GENOMIC DNA]</scope>
    <source>
        <strain evidence="2 3">B-31</strain>
    </source>
</reference>
<evidence type="ECO:0000256" key="1">
    <source>
        <dbReference type="SAM" id="MobiDB-lite"/>
    </source>
</evidence>
<protein>
    <submittedName>
        <fullName evidence="2">Uncharacterized protein</fullName>
    </submittedName>
</protein>
<proteinExistence type="predicted"/>
<dbReference type="Proteomes" id="UP000019335">
    <property type="component" value="Unassembled WGS sequence"/>
</dbReference>
<organism evidence="2 3">
    <name type="scientific">Nannochloropsis gaditana</name>
    <dbReference type="NCBI Taxonomy" id="72520"/>
    <lineage>
        <taxon>Eukaryota</taxon>
        <taxon>Sar</taxon>
        <taxon>Stramenopiles</taxon>
        <taxon>Ochrophyta</taxon>
        <taxon>Eustigmatophyceae</taxon>
        <taxon>Eustigmatales</taxon>
        <taxon>Monodopsidaceae</taxon>
        <taxon>Nannochloropsis</taxon>
    </lineage>
</organism>
<accession>W7TE84</accession>
<feature type="compositionally biased region" description="Basic residues" evidence="1">
    <location>
        <begin position="111"/>
        <end position="121"/>
    </location>
</feature>
<gene>
    <name evidence="2" type="ORF">Naga_100169g12</name>
</gene>